<accession>A0ACC1K1F9</accession>
<protein>
    <submittedName>
        <fullName evidence="1">Uncharacterized protein</fullName>
    </submittedName>
</protein>
<keyword evidence="2" id="KW-1185">Reference proteome</keyword>
<reference evidence="1" key="1">
    <citation type="submission" date="2022-07" db="EMBL/GenBank/DDBJ databases">
        <title>Phylogenomic reconstructions and comparative analyses of Kickxellomycotina fungi.</title>
        <authorList>
            <person name="Reynolds N.K."/>
            <person name="Stajich J.E."/>
            <person name="Barry K."/>
            <person name="Grigoriev I.V."/>
            <person name="Crous P."/>
            <person name="Smith M.E."/>
        </authorList>
    </citation>
    <scope>NUCLEOTIDE SEQUENCE</scope>
    <source>
        <strain evidence="1">BCRC 34191</strain>
    </source>
</reference>
<name>A0ACC1K1F9_9FUNG</name>
<comment type="caution">
    <text evidence="1">The sequence shown here is derived from an EMBL/GenBank/DDBJ whole genome shotgun (WGS) entry which is preliminary data.</text>
</comment>
<proteinExistence type="predicted"/>
<gene>
    <name evidence="1" type="ORF">GGI18_005026</name>
</gene>
<feature type="non-terminal residue" evidence="1">
    <location>
        <position position="88"/>
    </location>
</feature>
<dbReference type="Proteomes" id="UP001140066">
    <property type="component" value="Unassembled WGS sequence"/>
</dbReference>
<evidence type="ECO:0000313" key="1">
    <source>
        <dbReference type="EMBL" id="KAJ2771499.1"/>
    </source>
</evidence>
<evidence type="ECO:0000313" key="2">
    <source>
        <dbReference type="Proteomes" id="UP001140066"/>
    </source>
</evidence>
<sequence length="88" mass="8620">MQSFTLAIASIAAVAFADKPAGYATPYAPAPAAYAPAPVQAYAAPAQVVAFAGTTEPTVTVTHINGASSNIFSLGAAALAGTLAFASF</sequence>
<dbReference type="EMBL" id="JANBUK010002612">
    <property type="protein sequence ID" value="KAJ2771499.1"/>
    <property type="molecule type" value="Genomic_DNA"/>
</dbReference>
<organism evidence="1 2">
    <name type="scientific">Coemansia linderi</name>
    <dbReference type="NCBI Taxonomy" id="2663919"/>
    <lineage>
        <taxon>Eukaryota</taxon>
        <taxon>Fungi</taxon>
        <taxon>Fungi incertae sedis</taxon>
        <taxon>Zoopagomycota</taxon>
        <taxon>Kickxellomycotina</taxon>
        <taxon>Kickxellomycetes</taxon>
        <taxon>Kickxellales</taxon>
        <taxon>Kickxellaceae</taxon>
        <taxon>Coemansia</taxon>
    </lineage>
</organism>